<dbReference type="InterPro" id="IPR050298">
    <property type="entry name" value="Gram-neg_bact_OMP"/>
</dbReference>
<evidence type="ECO:0000313" key="14">
    <source>
        <dbReference type="Proteomes" id="UP001056201"/>
    </source>
</evidence>
<evidence type="ECO:0000256" key="7">
    <source>
        <dbReference type="ARBA" id="ARBA00023065"/>
    </source>
</evidence>
<keyword evidence="10" id="KW-0998">Cell outer membrane</keyword>
<dbReference type="RefSeq" id="WP_250195666.1">
    <property type="nucleotide sequence ID" value="NZ_CP097635.1"/>
</dbReference>
<dbReference type="SUPFAM" id="SSF56935">
    <property type="entry name" value="Porins"/>
    <property type="match status" value="1"/>
</dbReference>
<accession>A0ABY4S8M3</accession>
<keyword evidence="3" id="KW-0813">Transport</keyword>
<feature type="chain" id="PRO_5046368221" evidence="11">
    <location>
        <begin position="27"/>
        <end position="383"/>
    </location>
</feature>
<keyword evidence="4" id="KW-1134">Transmembrane beta strand</keyword>
<evidence type="ECO:0000256" key="6">
    <source>
        <dbReference type="ARBA" id="ARBA00022729"/>
    </source>
</evidence>
<dbReference type="EMBL" id="CP097635">
    <property type="protein sequence ID" value="URI07431.1"/>
    <property type="molecule type" value="Genomic_DNA"/>
</dbReference>
<feature type="signal peptide" evidence="11">
    <location>
        <begin position="1"/>
        <end position="26"/>
    </location>
</feature>
<evidence type="ECO:0000256" key="8">
    <source>
        <dbReference type="ARBA" id="ARBA00023114"/>
    </source>
</evidence>
<proteinExistence type="predicted"/>
<evidence type="ECO:0000256" key="1">
    <source>
        <dbReference type="ARBA" id="ARBA00004571"/>
    </source>
</evidence>
<evidence type="ECO:0000256" key="5">
    <source>
        <dbReference type="ARBA" id="ARBA00022692"/>
    </source>
</evidence>
<gene>
    <name evidence="13" type="ORF">MW290_02085</name>
</gene>
<dbReference type="PANTHER" id="PTHR34501:SF9">
    <property type="entry name" value="MAJOR OUTER MEMBRANE PROTEIN P.IA"/>
    <property type="match status" value="1"/>
</dbReference>
<organism evidence="13 14">
    <name type="scientific">Aquincola tertiaricarbonis</name>
    <dbReference type="NCBI Taxonomy" id="391953"/>
    <lineage>
        <taxon>Bacteria</taxon>
        <taxon>Pseudomonadati</taxon>
        <taxon>Pseudomonadota</taxon>
        <taxon>Betaproteobacteria</taxon>
        <taxon>Burkholderiales</taxon>
        <taxon>Sphaerotilaceae</taxon>
        <taxon>Aquincola</taxon>
    </lineage>
</organism>
<evidence type="ECO:0000256" key="3">
    <source>
        <dbReference type="ARBA" id="ARBA00022448"/>
    </source>
</evidence>
<evidence type="ECO:0000256" key="9">
    <source>
        <dbReference type="ARBA" id="ARBA00023136"/>
    </source>
</evidence>
<dbReference type="Proteomes" id="UP001056201">
    <property type="component" value="Chromosome 1"/>
</dbReference>
<name>A0ABY4S8M3_AQUTE</name>
<dbReference type="PANTHER" id="PTHR34501">
    <property type="entry name" value="PROTEIN YDDL-RELATED"/>
    <property type="match status" value="1"/>
</dbReference>
<keyword evidence="7" id="KW-0406">Ion transport</keyword>
<reference evidence="13" key="1">
    <citation type="submission" date="2022-05" db="EMBL/GenBank/DDBJ databases">
        <title>An RpoN-dependent PEP-CTERM gene is involved in floc formation of an Aquincola tertiaricarbonis strain.</title>
        <authorList>
            <person name="Qiu D."/>
            <person name="Xia M."/>
        </authorList>
    </citation>
    <scope>NUCLEOTIDE SEQUENCE</scope>
    <source>
        <strain evidence="13">RN12</strain>
    </source>
</reference>
<evidence type="ECO:0000256" key="10">
    <source>
        <dbReference type="ARBA" id="ARBA00023237"/>
    </source>
</evidence>
<keyword evidence="5" id="KW-0812">Transmembrane</keyword>
<sequence length="383" mass="39367">MPRSISTLTPLALASLLAAFSPLAGAQSSTVTIYGSLDAYVARQDGSGASARHVLNSGFNPNSLGFAGREDLGGGLTAGFTLEGQPMLDTGTMGQGGKFFGRQSNLWLEAAGYGRLTAGRIHLPGRSFAIKYSATGWLAVDPLGNMALSVGSMFGPLMNSDSVGSRVSNALMYSSPRWNGFSFQLLQSAGEGGPFAAGQAKLTQVGAGYSGNGLDIDFVYARVPALAGNQLPQTDYAVGAQYALGGGFKLMASYFSHEGLSVAAPGGTTAIANSKGTDKTALVGITYTSGVHTIGASYGNTQVADAHRGRRPGNVTAPFSTVLDDVSGFSLAYTYALSKRTQLFAAYGSLNNDGVGQASFTVDLRPSRGGTSTLLASGVRHSF</sequence>
<comment type="subunit">
    <text evidence="2">Homotrimer.</text>
</comment>
<keyword evidence="9" id="KW-0472">Membrane</keyword>
<dbReference type="CDD" id="cd00342">
    <property type="entry name" value="gram_neg_porins"/>
    <property type="match status" value="1"/>
</dbReference>
<protein>
    <submittedName>
        <fullName evidence="13">Porin</fullName>
    </submittedName>
</protein>
<evidence type="ECO:0000256" key="2">
    <source>
        <dbReference type="ARBA" id="ARBA00011233"/>
    </source>
</evidence>
<dbReference type="Pfam" id="PF13609">
    <property type="entry name" value="Porin_4"/>
    <property type="match status" value="1"/>
</dbReference>
<comment type="subcellular location">
    <subcellularLocation>
        <location evidence="1">Cell outer membrane</location>
        <topology evidence="1">Multi-pass membrane protein</topology>
    </subcellularLocation>
</comment>
<keyword evidence="14" id="KW-1185">Reference proteome</keyword>
<keyword evidence="8" id="KW-0626">Porin</keyword>
<evidence type="ECO:0000256" key="4">
    <source>
        <dbReference type="ARBA" id="ARBA00022452"/>
    </source>
</evidence>
<keyword evidence="6 11" id="KW-0732">Signal</keyword>
<dbReference type="InterPro" id="IPR023614">
    <property type="entry name" value="Porin_dom_sf"/>
</dbReference>
<dbReference type="Gene3D" id="2.40.160.10">
    <property type="entry name" value="Porin"/>
    <property type="match status" value="1"/>
</dbReference>
<evidence type="ECO:0000259" key="12">
    <source>
        <dbReference type="Pfam" id="PF13609"/>
    </source>
</evidence>
<feature type="domain" description="Porin" evidence="12">
    <location>
        <begin position="15"/>
        <end position="354"/>
    </location>
</feature>
<evidence type="ECO:0000256" key="11">
    <source>
        <dbReference type="SAM" id="SignalP"/>
    </source>
</evidence>
<dbReference type="InterPro" id="IPR033900">
    <property type="entry name" value="Gram_neg_porin_domain"/>
</dbReference>
<evidence type="ECO:0000313" key="13">
    <source>
        <dbReference type="EMBL" id="URI07431.1"/>
    </source>
</evidence>